<feature type="transmembrane region" description="Helical" evidence="10">
    <location>
        <begin position="109"/>
        <end position="131"/>
    </location>
</feature>
<dbReference type="PANTHER" id="PTHR45683">
    <property type="entry name" value="MITOCHONDRIAL NICOTINAMIDE ADENINE DINUCLEOTIDE TRANSPORTER 1-RELATED-RELATED"/>
    <property type="match status" value="1"/>
</dbReference>
<dbReference type="Gene3D" id="1.50.40.10">
    <property type="entry name" value="Mitochondrial carrier domain"/>
    <property type="match status" value="2"/>
</dbReference>
<feature type="repeat" description="Solcar" evidence="8">
    <location>
        <begin position="230"/>
        <end position="319"/>
    </location>
</feature>
<comment type="similarity">
    <text evidence="2 9">Belongs to the mitochondrial carrier (TC 2.A.29) family.</text>
</comment>
<evidence type="ECO:0000256" key="3">
    <source>
        <dbReference type="ARBA" id="ARBA00022448"/>
    </source>
</evidence>
<organism evidence="11 12">
    <name type="scientific">Apatococcus lobatus</name>
    <dbReference type="NCBI Taxonomy" id="904363"/>
    <lineage>
        <taxon>Eukaryota</taxon>
        <taxon>Viridiplantae</taxon>
        <taxon>Chlorophyta</taxon>
        <taxon>core chlorophytes</taxon>
        <taxon>Trebouxiophyceae</taxon>
        <taxon>Chlorellales</taxon>
        <taxon>Chlorellaceae</taxon>
        <taxon>Apatococcus</taxon>
    </lineage>
</organism>
<dbReference type="SUPFAM" id="SSF103506">
    <property type="entry name" value="Mitochondrial carrier"/>
    <property type="match status" value="1"/>
</dbReference>
<evidence type="ECO:0000256" key="2">
    <source>
        <dbReference type="ARBA" id="ARBA00006375"/>
    </source>
</evidence>
<evidence type="ECO:0000256" key="8">
    <source>
        <dbReference type="PROSITE-ProRule" id="PRU00282"/>
    </source>
</evidence>
<dbReference type="GO" id="GO:0016020">
    <property type="term" value="C:membrane"/>
    <property type="evidence" value="ECO:0007669"/>
    <property type="project" value="UniProtKB-SubCell"/>
</dbReference>
<dbReference type="InterPro" id="IPR044712">
    <property type="entry name" value="SLC25A32-like"/>
</dbReference>
<dbReference type="GO" id="GO:0006862">
    <property type="term" value="P:nucleotide transport"/>
    <property type="evidence" value="ECO:0007669"/>
    <property type="project" value="InterPro"/>
</dbReference>
<dbReference type="PROSITE" id="PS50920">
    <property type="entry name" value="SOLCAR"/>
    <property type="match status" value="3"/>
</dbReference>
<name>A0AAW1QU63_9CHLO</name>
<dbReference type="InterPro" id="IPR018108">
    <property type="entry name" value="MCP_transmembrane"/>
</dbReference>
<keyword evidence="5" id="KW-0677">Repeat</keyword>
<gene>
    <name evidence="11" type="ORF">WJX74_003807</name>
</gene>
<reference evidence="11 12" key="1">
    <citation type="journal article" date="2024" name="Nat. Commun.">
        <title>Phylogenomics reveals the evolutionary origins of lichenization in chlorophyte algae.</title>
        <authorList>
            <person name="Puginier C."/>
            <person name="Libourel C."/>
            <person name="Otte J."/>
            <person name="Skaloud P."/>
            <person name="Haon M."/>
            <person name="Grisel S."/>
            <person name="Petersen M."/>
            <person name="Berrin J.G."/>
            <person name="Delaux P.M."/>
            <person name="Dal Grande F."/>
            <person name="Keller J."/>
        </authorList>
    </citation>
    <scope>NUCLEOTIDE SEQUENCE [LARGE SCALE GENOMIC DNA]</scope>
    <source>
        <strain evidence="11 12">SAG 2145</strain>
    </source>
</reference>
<feature type="repeat" description="Solcar" evidence="8">
    <location>
        <begin position="5"/>
        <end position="95"/>
    </location>
</feature>
<keyword evidence="7 8" id="KW-0472">Membrane</keyword>
<evidence type="ECO:0000256" key="6">
    <source>
        <dbReference type="ARBA" id="ARBA00022989"/>
    </source>
</evidence>
<dbReference type="FunFam" id="1.50.40.10:FF:000090">
    <property type="entry name" value="Folate transporter 1, chloroplastic"/>
    <property type="match status" value="1"/>
</dbReference>
<evidence type="ECO:0000313" key="11">
    <source>
        <dbReference type="EMBL" id="KAK9825049.1"/>
    </source>
</evidence>
<evidence type="ECO:0000256" key="5">
    <source>
        <dbReference type="ARBA" id="ARBA00022737"/>
    </source>
</evidence>
<evidence type="ECO:0000256" key="7">
    <source>
        <dbReference type="ARBA" id="ARBA00023136"/>
    </source>
</evidence>
<dbReference type="InterPro" id="IPR023395">
    <property type="entry name" value="MCP_dom_sf"/>
</dbReference>
<keyword evidence="6 10" id="KW-1133">Transmembrane helix</keyword>
<comment type="caution">
    <text evidence="11">The sequence shown here is derived from an EMBL/GenBank/DDBJ whole genome shotgun (WGS) entry which is preliminary data.</text>
</comment>
<keyword evidence="3 9" id="KW-0813">Transport</keyword>
<comment type="subcellular location">
    <subcellularLocation>
        <location evidence="1">Membrane</location>
        <topology evidence="1">Multi-pass membrane protein</topology>
    </subcellularLocation>
</comment>
<dbReference type="Proteomes" id="UP001438707">
    <property type="component" value="Unassembled WGS sequence"/>
</dbReference>
<feature type="transmembrane region" description="Helical" evidence="10">
    <location>
        <begin position="66"/>
        <end position="89"/>
    </location>
</feature>
<dbReference type="GO" id="GO:0055085">
    <property type="term" value="P:transmembrane transport"/>
    <property type="evidence" value="ECO:0007669"/>
    <property type="project" value="InterPro"/>
</dbReference>
<evidence type="ECO:0000256" key="4">
    <source>
        <dbReference type="ARBA" id="ARBA00022692"/>
    </source>
</evidence>
<evidence type="ECO:0000313" key="12">
    <source>
        <dbReference type="Proteomes" id="UP001438707"/>
    </source>
</evidence>
<dbReference type="EMBL" id="JALJOS010000026">
    <property type="protein sequence ID" value="KAK9825049.1"/>
    <property type="molecule type" value="Genomic_DNA"/>
</dbReference>
<keyword evidence="4 8" id="KW-0812">Transmembrane</keyword>
<proteinExistence type="inferred from homology"/>
<accession>A0AAW1QU63</accession>
<sequence>MVQDGNNLTQAIAGLSAGLASTLSLHPLDVVKTRLQVQDGIAGVLPAYRGTVHAIRCIIRDEGKRALYAGLFPALIGSGLSWSLYFTAYNRAKQRYQGLLDTQRLSAPLHLASAAEAGVLVSVLTNPIWVIKTRLQLQRSGGLVTKAARPLRASHLGRPFRGSPYRGFLHAVRQISTEEGWRGFYRGLWPSLLLVSHGAIQFMVYEELKGMAGSPRLSGLRSSFGMGSEVTSLEVSAMGAASKLAAVLATYPQQVVRARMQQRVDTDRAVQYNSFVHAFRVTLKREGFPGLYKGLVPNLLRVMPQAAVTFLVYETVMRVLASQVAMQDA</sequence>
<dbReference type="Pfam" id="PF00153">
    <property type="entry name" value="Mito_carr"/>
    <property type="match status" value="3"/>
</dbReference>
<keyword evidence="12" id="KW-1185">Reference proteome</keyword>
<evidence type="ECO:0000256" key="10">
    <source>
        <dbReference type="SAM" id="Phobius"/>
    </source>
</evidence>
<evidence type="ECO:0000256" key="1">
    <source>
        <dbReference type="ARBA" id="ARBA00004141"/>
    </source>
</evidence>
<dbReference type="AlphaFoldDB" id="A0AAW1QU63"/>
<feature type="repeat" description="Solcar" evidence="8">
    <location>
        <begin position="105"/>
        <end position="211"/>
    </location>
</feature>
<evidence type="ECO:0000256" key="9">
    <source>
        <dbReference type="RuleBase" id="RU000488"/>
    </source>
</evidence>
<protein>
    <submittedName>
        <fullName evidence="11">Uncharacterized protein</fullName>
    </submittedName>
</protein>